<evidence type="ECO:0000256" key="2">
    <source>
        <dbReference type="ARBA" id="ARBA00006654"/>
    </source>
</evidence>
<dbReference type="Pfam" id="PF00149">
    <property type="entry name" value="Metallophos"/>
    <property type="match status" value="1"/>
</dbReference>
<dbReference type="GO" id="GO:0046872">
    <property type="term" value="F:metal ion binding"/>
    <property type="evidence" value="ECO:0007669"/>
    <property type="project" value="UniProtKB-KW"/>
</dbReference>
<dbReference type="PANTHER" id="PTHR11575:SF24">
    <property type="entry name" value="5'-NUCLEOTIDASE"/>
    <property type="match status" value="1"/>
</dbReference>
<dbReference type="SUPFAM" id="SSF55816">
    <property type="entry name" value="5'-nucleotidase (syn. UDP-sugar hydrolase), C-terminal domain"/>
    <property type="match status" value="1"/>
</dbReference>
<dbReference type="CDD" id="cd07409">
    <property type="entry name" value="MPP_CD73_N"/>
    <property type="match status" value="1"/>
</dbReference>
<evidence type="ECO:0000256" key="1">
    <source>
        <dbReference type="ARBA" id="ARBA00000815"/>
    </source>
</evidence>
<dbReference type="Gene3D" id="3.60.21.10">
    <property type="match status" value="1"/>
</dbReference>
<evidence type="ECO:0000256" key="3">
    <source>
        <dbReference type="ARBA" id="ARBA00012643"/>
    </source>
</evidence>
<dbReference type="InterPro" id="IPR036907">
    <property type="entry name" value="5'-Nucleotdase_C_sf"/>
</dbReference>
<evidence type="ECO:0000256" key="4">
    <source>
        <dbReference type="ARBA" id="ARBA00022723"/>
    </source>
</evidence>
<dbReference type="FunFam" id="3.90.780.10:FF:000001">
    <property type="entry name" value="NT5E isoform 3"/>
    <property type="match status" value="1"/>
</dbReference>
<dbReference type="InterPro" id="IPR008334">
    <property type="entry name" value="5'-Nucleotdase_C"/>
</dbReference>
<feature type="chain" id="PRO_5005962264" description="5'-nucleotidase" evidence="8">
    <location>
        <begin position="23"/>
        <end position="612"/>
    </location>
</feature>
<comment type="catalytic activity">
    <reaction evidence="1">
        <text>a ribonucleoside 5'-phosphate + H2O = a ribonucleoside + phosphate</text>
        <dbReference type="Rhea" id="RHEA:12484"/>
        <dbReference type="ChEBI" id="CHEBI:15377"/>
        <dbReference type="ChEBI" id="CHEBI:18254"/>
        <dbReference type="ChEBI" id="CHEBI:43474"/>
        <dbReference type="ChEBI" id="CHEBI:58043"/>
        <dbReference type="EC" id="3.1.3.5"/>
    </reaction>
</comment>
<dbReference type="InterPro" id="IPR004843">
    <property type="entry name" value="Calcineurin-like_PHP"/>
</dbReference>
<dbReference type="SUPFAM" id="SSF56300">
    <property type="entry name" value="Metallo-dependent phosphatases"/>
    <property type="match status" value="1"/>
</dbReference>
<dbReference type="PANTHER" id="PTHR11575">
    <property type="entry name" value="5'-NUCLEOTIDASE-RELATED"/>
    <property type="match status" value="1"/>
</dbReference>
<dbReference type="PRINTS" id="PR01607">
    <property type="entry name" value="APYRASEFAMLY"/>
</dbReference>
<dbReference type="EC" id="3.1.3.5" evidence="3"/>
<evidence type="ECO:0000256" key="6">
    <source>
        <dbReference type="ARBA" id="ARBA00022741"/>
    </source>
</evidence>
<evidence type="ECO:0000256" key="5">
    <source>
        <dbReference type="ARBA" id="ARBA00022729"/>
    </source>
</evidence>
<keyword evidence="7 8" id="KW-0378">Hydrolase</keyword>
<feature type="domain" description="Calcineurin-like phosphoesterase" evidence="9">
    <location>
        <begin position="27"/>
        <end position="243"/>
    </location>
</feature>
<evidence type="ECO:0000313" key="11">
    <source>
        <dbReference type="EMBL" id="JAI60080.1"/>
    </source>
</evidence>
<dbReference type="InterPro" id="IPR029052">
    <property type="entry name" value="Metallo-depent_PP-like"/>
</dbReference>
<dbReference type="InterPro" id="IPR006146">
    <property type="entry name" value="5'-Nucleotdase_CS"/>
</dbReference>
<dbReference type="GO" id="GO:0000166">
    <property type="term" value="F:nucleotide binding"/>
    <property type="evidence" value="ECO:0007669"/>
    <property type="project" value="UniProtKB-KW"/>
</dbReference>
<dbReference type="GO" id="GO:0008253">
    <property type="term" value="F:5'-nucleotidase activity"/>
    <property type="evidence" value="ECO:0007669"/>
    <property type="project" value="UniProtKB-EC"/>
</dbReference>
<dbReference type="AlphaFoldDB" id="A0A0N7ZAX7"/>
<keyword evidence="6 8" id="KW-0547">Nucleotide-binding</keyword>
<evidence type="ECO:0000259" key="9">
    <source>
        <dbReference type="Pfam" id="PF00149"/>
    </source>
</evidence>
<feature type="domain" description="5'-Nucleotidase C-terminal" evidence="10">
    <location>
        <begin position="338"/>
        <end position="517"/>
    </location>
</feature>
<organism evidence="11">
    <name type="scientific">Scylla olivacea</name>
    <name type="common">Orange mud crab</name>
    <name type="synonym">Cancer olivacea</name>
    <dbReference type="NCBI Taxonomy" id="85551"/>
    <lineage>
        <taxon>Eukaryota</taxon>
        <taxon>Metazoa</taxon>
        <taxon>Ecdysozoa</taxon>
        <taxon>Arthropoda</taxon>
        <taxon>Crustacea</taxon>
        <taxon>Multicrustacea</taxon>
        <taxon>Malacostraca</taxon>
        <taxon>Eumalacostraca</taxon>
        <taxon>Eucarida</taxon>
        <taxon>Decapoda</taxon>
        <taxon>Pleocyemata</taxon>
        <taxon>Brachyura</taxon>
        <taxon>Eubrachyura</taxon>
        <taxon>Portunoidea</taxon>
        <taxon>Portunidae</taxon>
        <taxon>Portuninae</taxon>
        <taxon>Scylla</taxon>
    </lineage>
</organism>
<proteinExistence type="inferred from homology"/>
<keyword evidence="4" id="KW-0479">Metal-binding</keyword>
<dbReference type="Pfam" id="PF02872">
    <property type="entry name" value="5_nucleotid_C"/>
    <property type="match status" value="1"/>
</dbReference>
<evidence type="ECO:0000256" key="8">
    <source>
        <dbReference type="RuleBase" id="RU362119"/>
    </source>
</evidence>
<reference evidence="11" key="1">
    <citation type="submission" date="2015-09" db="EMBL/GenBank/DDBJ databases">
        <title>Scylla olivacea transcriptome.</title>
        <authorList>
            <person name="Ikhwanuddin M."/>
        </authorList>
    </citation>
    <scope>NUCLEOTIDE SEQUENCE</scope>
</reference>
<protein>
    <recommendedName>
        <fullName evidence="3">5'-nucleotidase</fullName>
        <ecNumber evidence="3">3.1.3.5</ecNumber>
    </recommendedName>
</protein>
<comment type="similarity">
    <text evidence="2 8">Belongs to the 5'-nucleotidase family.</text>
</comment>
<keyword evidence="5 8" id="KW-0732">Signal</keyword>
<dbReference type="PROSITE" id="PS00786">
    <property type="entry name" value="5_NUCLEOTIDASE_2"/>
    <property type="match status" value="1"/>
</dbReference>
<evidence type="ECO:0000256" key="7">
    <source>
        <dbReference type="ARBA" id="ARBA00022801"/>
    </source>
</evidence>
<feature type="signal peptide" evidence="8">
    <location>
        <begin position="1"/>
        <end position="22"/>
    </location>
</feature>
<accession>A0A0N7ZAX7</accession>
<dbReference type="Gene3D" id="3.90.780.10">
    <property type="entry name" value="5'-Nucleotidase, C-terminal domain"/>
    <property type="match status" value="1"/>
</dbReference>
<dbReference type="FunFam" id="3.60.21.10:FF:000020">
    <property type="entry name" value="NT5E isoform 4"/>
    <property type="match status" value="1"/>
</dbReference>
<dbReference type="InterPro" id="IPR006179">
    <property type="entry name" value="5_nucleotidase/apyrase"/>
</dbReference>
<sequence length="612" mass="67338">MQEAWLMGLCLWAAVTAALVEATTFNLTILHVNDFHARYEETNVFSGRCSDEDKSKNKCYGGFARLKTAVDMERDKSPNVLYLSAGDYFQGTIWYTVHKWRAMAHFLRLVPHDAMSLGNHEFDDGLAGVVPFLKEVPFPVLASNLDDTLEPSIQGLYQRSTVITVGGRKVGIVGYLTTETMVIANPGLIDIGDEVVAVRKEARRLRREEGVDIIIALGHAGFAKDQQMALEVEEVDVVVGGHTNTFLYSGKDPSTEEKMGEYPSVVTQRSGRQVPVVQAYAFGKYLGKLELSFDERGELASWSGNPILLDGSIPQDESILKELVPFRQQLEDKMKQQIGRTFVFLDGNRQSCRLRECNLGNLETDAIVHENAKYPDDMKWAHTSLAVQNGGGIRASVSQMENNGSITMEDVLAVAPFQNTIDIVELRGRHVKEMFEHSVRKYDPTGMSAPGGFLQVSGFVVVYDINLPPGSRVVRLQARCLECAVPGMMDVQADEVYKVAMPSFLANGGDGYSVIKENKLNHHLTGLLDSDVYVNYLSQMSPIYQGTENRILFIDSSELCAGEGNLLPSTATYQTSTAEEAEGAAGAVRGSFALVTAWAMVVVVAGCMWATL</sequence>
<dbReference type="EMBL" id="GDRN01092605">
    <property type="protein sequence ID" value="JAI60080.1"/>
    <property type="molecule type" value="Transcribed_RNA"/>
</dbReference>
<name>A0A0N7ZAX7_SCYOL</name>
<dbReference type="GO" id="GO:0006196">
    <property type="term" value="P:AMP catabolic process"/>
    <property type="evidence" value="ECO:0007669"/>
    <property type="project" value="TreeGrafter"/>
</dbReference>
<dbReference type="GO" id="GO:0005886">
    <property type="term" value="C:plasma membrane"/>
    <property type="evidence" value="ECO:0007669"/>
    <property type="project" value="TreeGrafter"/>
</dbReference>
<evidence type="ECO:0000259" key="10">
    <source>
        <dbReference type="Pfam" id="PF02872"/>
    </source>
</evidence>